<accession>A0A6B2LGG2</accession>
<proteinExistence type="predicted"/>
<feature type="region of interest" description="Disordered" evidence="1">
    <location>
        <begin position="126"/>
        <end position="172"/>
    </location>
</feature>
<name>A0A6B2LGG2_9EUKA</name>
<feature type="compositionally biased region" description="Basic and acidic residues" evidence="1">
    <location>
        <begin position="126"/>
        <end position="151"/>
    </location>
</feature>
<dbReference type="AlphaFoldDB" id="A0A6B2LGG2"/>
<evidence type="ECO:0000256" key="1">
    <source>
        <dbReference type="SAM" id="MobiDB-lite"/>
    </source>
</evidence>
<reference evidence="2" key="1">
    <citation type="journal article" date="2020" name="J. Eukaryot. Microbiol.">
        <title>De novo Sequencing, Assembly and Annotation of the Transcriptome for the Free-Living Testate Amoeba Arcella intermedia.</title>
        <authorList>
            <person name="Ribeiro G.M."/>
            <person name="Porfirio-Sousa A.L."/>
            <person name="Maurer-Alcala X.X."/>
            <person name="Katz L.A."/>
            <person name="Lahr D.J.G."/>
        </authorList>
    </citation>
    <scope>NUCLEOTIDE SEQUENCE</scope>
</reference>
<evidence type="ECO:0000313" key="2">
    <source>
        <dbReference type="EMBL" id="NDV36153.1"/>
    </source>
</evidence>
<dbReference type="EMBL" id="GIBP01007184">
    <property type="protein sequence ID" value="NDV36153.1"/>
    <property type="molecule type" value="Transcribed_RNA"/>
</dbReference>
<sequence>MEFRIEMNSKPVFFVEIKKQDILNEASARREADDQMRKRYRDLLELCPLEYLYSISAFGTSICMYKGIKSTDEVIPEYIPPSVKRLDKNPPKHWWNENILNPVSAHKVHSIFSEIKIECRKLRKKVKEEKEKEVKEEKEKEVKEKKKEESTKKRKGKVEDSISPAQPKKRKQ</sequence>
<protein>
    <submittedName>
        <fullName evidence="2">Uncharacterized protein</fullName>
    </submittedName>
</protein>
<organism evidence="2">
    <name type="scientific">Arcella intermedia</name>
    <dbReference type="NCBI Taxonomy" id="1963864"/>
    <lineage>
        <taxon>Eukaryota</taxon>
        <taxon>Amoebozoa</taxon>
        <taxon>Tubulinea</taxon>
        <taxon>Elardia</taxon>
        <taxon>Arcellinida</taxon>
        <taxon>Sphaerothecina</taxon>
        <taxon>Arcellidae</taxon>
        <taxon>Arcella</taxon>
    </lineage>
</organism>